<dbReference type="Gene3D" id="3.40.50.720">
    <property type="entry name" value="NAD(P)-binding Rossmann-like Domain"/>
    <property type="match status" value="1"/>
</dbReference>
<proteinExistence type="predicted"/>
<evidence type="ECO:0000313" key="3">
    <source>
        <dbReference type="Proteomes" id="UP000198967"/>
    </source>
</evidence>
<name>A0A1G7PL83_PSEOR</name>
<dbReference type="OrthoDB" id="5510591at2"/>
<reference evidence="2 3" key="1">
    <citation type="submission" date="2016-10" db="EMBL/GenBank/DDBJ databases">
        <authorList>
            <person name="de Groot N.N."/>
        </authorList>
    </citation>
    <scope>NUCLEOTIDE SEQUENCE [LARGE SCALE GENOMIC DNA]</scope>
    <source>
        <strain evidence="2 3">CGMCC 4.3143</strain>
    </source>
</reference>
<dbReference type="SUPFAM" id="SSF51735">
    <property type="entry name" value="NAD(P)-binding Rossmann-fold domains"/>
    <property type="match status" value="1"/>
</dbReference>
<gene>
    <name evidence="2" type="ORF">SAMN05216377_107158</name>
</gene>
<dbReference type="STRING" id="366584.SAMN05216377_107158"/>
<dbReference type="InterPro" id="IPR036291">
    <property type="entry name" value="NAD(P)-bd_dom_sf"/>
</dbReference>
<dbReference type="EMBL" id="FNBE01000007">
    <property type="protein sequence ID" value="SDF86914.1"/>
    <property type="molecule type" value="Genomic_DNA"/>
</dbReference>
<dbReference type="Gene3D" id="3.90.25.10">
    <property type="entry name" value="UDP-galactose 4-epimerase, domain 1"/>
    <property type="match status" value="1"/>
</dbReference>
<evidence type="ECO:0000259" key="1">
    <source>
        <dbReference type="Pfam" id="PF13460"/>
    </source>
</evidence>
<dbReference type="Proteomes" id="UP000198967">
    <property type="component" value="Unassembled WGS sequence"/>
</dbReference>
<protein>
    <submittedName>
        <fullName evidence="2">NAD(P)H dehydrogenase (Quinone)</fullName>
    </submittedName>
</protein>
<evidence type="ECO:0000313" key="2">
    <source>
        <dbReference type="EMBL" id="SDF86914.1"/>
    </source>
</evidence>
<dbReference type="PANTHER" id="PTHR47129">
    <property type="entry name" value="QUINONE OXIDOREDUCTASE 2"/>
    <property type="match status" value="1"/>
</dbReference>
<feature type="domain" description="NAD(P)-binding" evidence="1">
    <location>
        <begin position="6"/>
        <end position="170"/>
    </location>
</feature>
<dbReference type="InterPro" id="IPR016040">
    <property type="entry name" value="NAD(P)-bd_dom"/>
</dbReference>
<accession>A0A1G7PL83</accession>
<dbReference type="PANTHER" id="PTHR47129:SF1">
    <property type="entry name" value="NMRA-LIKE DOMAIN-CONTAINING PROTEIN"/>
    <property type="match status" value="1"/>
</dbReference>
<dbReference type="RefSeq" id="WP_093083258.1">
    <property type="nucleotide sequence ID" value="NZ_FNBE01000007.1"/>
</dbReference>
<organism evidence="2 3">
    <name type="scientific">Pseudonocardia oroxyli</name>
    <dbReference type="NCBI Taxonomy" id="366584"/>
    <lineage>
        <taxon>Bacteria</taxon>
        <taxon>Bacillati</taxon>
        <taxon>Actinomycetota</taxon>
        <taxon>Actinomycetes</taxon>
        <taxon>Pseudonocardiales</taxon>
        <taxon>Pseudonocardiaceae</taxon>
        <taxon>Pseudonocardia</taxon>
    </lineage>
</organism>
<dbReference type="AlphaFoldDB" id="A0A1G7PL83"/>
<dbReference type="Pfam" id="PF13460">
    <property type="entry name" value="NAD_binding_10"/>
    <property type="match status" value="1"/>
</dbReference>
<sequence length="266" mass="27245">MIAVTGVTGKLGRVVLDDLLARGADVVGVARTPEKLSGVDVDVRQGDYEDPASLEKAFAGADTVLIVSSPDVTPGVRPRQHGNAISAAKAAGVGRIVYTSAISADTGPGFLADHATTEGLLRESGVPFTVLRNSFYTDIFVNPAVIEAATSTGRIAAATGGKPLNTATIADFGAAAAQALVGDGHANRVYELRGPLWTYDELAAAITEATGTTVVHEEIPLTDEDFIGALVSSGFFAEPGDDLATLLGRPATGIREVIDTARGSAS</sequence>
<dbReference type="InterPro" id="IPR052718">
    <property type="entry name" value="NmrA-type_oxidoreductase"/>
</dbReference>
<keyword evidence="3" id="KW-1185">Reference proteome</keyword>